<dbReference type="InterPro" id="IPR011040">
    <property type="entry name" value="Sialidase"/>
</dbReference>
<dbReference type="Gene3D" id="2.120.10.10">
    <property type="match status" value="1"/>
</dbReference>
<feature type="chain" id="PRO_5042081913" description="Sialidase domain-containing protein" evidence="1">
    <location>
        <begin position="27"/>
        <end position="459"/>
    </location>
</feature>
<feature type="signal peptide" evidence="1">
    <location>
        <begin position="1"/>
        <end position="26"/>
    </location>
</feature>
<dbReference type="InterPro" id="IPR036278">
    <property type="entry name" value="Sialidase_sf"/>
</dbReference>
<evidence type="ECO:0000313" key="3">
    <source>
        <dbReference type="EMBL" id="KAK3235082.1"/>
    </source>
</evidence>
<dbReference type="PANTHER" id="PTHR43752:SF2">
    <property type="entry name" value="BNR_ASP-BOX REPEAT FAMILY PROTEIN"/>
    <property type="match status" value="1"/>
</dbReference>
<evidence type="ECO:0000313" key="4">
    <source>
        <dbReference type="Proteomes" id="UP001190700"/>
    </source>
</evidence>
<feature type="domain" description="Sialidase" evidence="2">
    <location>
        <begin position="103"/>
        <end position="418"/>
    </location>
</feature>
<sequence length="459" mass="50712">MWTSLRVLFGGIALPVLLLLLDVAQGFQDDERLIGWKGETYHSKVCWGGVTQCYGVEPSSAKRVNKYPKPVSSQYVYQYRSDKSTPNRSAYTHMAMIEALPNGTLLTVWQAGVKNEGENDQHFMISRSLDPEGSSWSEPHRLNMVGGNGTAVWGPVLFADVASGKLWLFYSESRGNCHSNFMDWPPGGDIKGVTMDMKSGLWGAPKLLSSQDDDEGIPKVTANKPCETASGVWLLPFWRERALLNKDSEACKEFKGEGSAGVLRSIDRGMSWEAVGYIQHSATWLIENAIVETAKGSILMVFRTQVGKIFASRSEDTGITWGKAAALADLPNPNSKIDLIQLTPGKELALVFNDHAKARSRAKDENTKEINEKGCKKCRTKLSVALSTDNGLTWPRVGMVEGEVDSTLRIHYPTILQRGCKLLVAYSRFHKIPVSPSSSEYSNQGIKVARMSLCRQQGE</sequence>
<dbReference type="EMBL" id="LGRX02035370">
    <property type="protein sequence ID" value="KAK3235082.1"/>
    <property type="molecule type" value="Genomic_DNA"/>
</dbReference>
<keyword evidence="4" id="KW-1185">Reference proteome</keyword>
<reference evidence="3 4" key="1">
    <citation type="journal article" date="2015" name="Genome Biol. Evol.">
        <title>Comparative Genomics of a Bacterivorous Green Alga Reveals Evolutionary Causalities and Consequences of Phago-Mixotrophic Mode of Nutrition.</title>
        <authorList>
            <person name="Burns J.A."/>
            <person name="Paasch A."/>
            <person name="Narechania A."/>
            <person name="Kim E."/>
        </authorList>
    </citation>
    <scope>NUCLEOTIDE SEQUENCE [LARGE SCALE GENOMIC DNA]</scope>
    <source>
        <strain evidence="3 4">PLY_AMNH</strain>
    </source>
</reference>
<dbReference type="CDD" id="cd15482">
    <property type="entry name" value="Sialidase_non-viral"/>
    <property type="match status" value="1"/>
</dbReference>
<dbReference type="PANTHER" id="PTHR43752">
    <property type="entry name" value="BNR/ASP-BOX REPEAT FAMILY PROTEIN"/>
    <property type="match status" value="1"/>
</dbReference>
<proteinExistence type="predicted"/>
<protein>
    <recommendedName>
        <fullName evidence="2">Sialidase domain-containing protein</fullName>
    </recommendedName>
</protein>
<dbReference type="AlphaFoldDB" id="A0AAE0BEQ4"/>
<keyword evidence="1" id="KW-0732">Signal</keyword>
<accession>A0AAE0BEQ4</accession>
<comment type="caution">
    <text evidence="3">The sequence shown here is derived from an EMBL/GenBank/DDBJ whole genome shotgun (WGS) entry which is preliminary data.</text>
</comment>
<dbReference type="Pfam" id="PF13088">
    <property type="entry name" value="BNR_2"/>
    <property type="match status" value="1"/>
</dbReference>
<organism evidence="3 4">
    <name type="scientific">Cymbomonas tetramitiformis</name>
    <dbReference type="NCBI Taxonomy" id="36881"/>
    <lineage>
        <taxon>Eukaryota</taxon>
        <taxon>Viridiplantae</taxon>
        <taxon>Chlorophyta</taxon>
        <taxon>Pyramimonadophyceae</taxon>
        <taxon>Pyramimonadales</taxon>
        <taxon>Pyramimonadaceae</taxon>
        <taxon>Cymbomonas</taxon>
    </lineage>
</organism>
<dbReference type="SUPFAM" id="SSF50939">
    <property type="entry name" value="Sialidases"/>
    <property type="match status" value="1"/>
</dbReference>
<name>A0AAE0BEQ4_9CHLO</name>
<evidence type="ECO:0000256" key="1">
    <source>
        <dbReference type="SAM" id="SignalP"/>
    </source>
</evidence>
<evidence type="ECO:0000259" key="2">
    <source>
        <dbReference type="Pfam" id="PF13088"/>
    </source>
</evidence>
<dbReference type="Proteomes" id="UP001190700">
    <property type="component" value="Unassembled WGS sequence"/>
</dbReference>
<gene>
    <name evidence="3" type="ORF">CYMTET_54697</name>
</gene>